<comment type="caution">
    <text evidence="2">The sequence shown here is derived from an EMBL/GenBank/DDBJ whole genome shotgun (WGS) entry which is preliminary data.</text>
</comment>
<dbReference type="EMBL" id="NAJO01000072">
    <property type="protein sequence ID" value="OQN96092.1"/>
    <property type="molecule type" value="Genomic_DNA"/>
</dbReference>
<proteinExistence type="predicted"/>
<organism evidence="2 3">
    <name type="scientific">Cryoendolithus antarcticus</name>
    <dbReference type="NCBI Taxonomy" id="1507870"/>
    <lineage>
        <taxon>Eukaryota</taxon>
        <taxon>Fungi</taxon>
        <taxon>Dikarya</taxon>
        <taxon>Ascomycota</taxon>
        <taxon>Pezizomycotina</taxon>
        <taxon>Dothideomycetes</taxon>
        <taxon>Dothideomycetidae</taxon>
        <taxon>Cladosporiales</taxon>
        <taxon>Cladosporiaceae</taxon>
        <taxon>Cryoendolithus</taxon>
    </lineage>
</organism>
<evidence type="ECO:0000256" key="1">
    <source>
        <dbReference type="SAM" id="MobiDB-lite"/>
    </source>
</evidence>
<evidence type="ECO:0008006" key="4">
    <source>
        <dbReference type="Google" id="ProtNLM"/>
    </source>
</evidence>
<dbReference type="AlphaFoldDB" id="A0A1V8SAD4"/>
<sequence length="145" mass="16088">MTEHMKSHEGDTPYVCHKQTHKAKRGRCRSRFATAGGLSAHVSLFHLADSAKDRDEITIVECGPVNEADMFFGRTFNDLESQEIANVEHGTVDESNTAFAGRSHEPMEITFEEFSVPVVTLNASLADFTSNWKPMQTTKGVVATR</sequence>
<accession>A0A1V8SAD4</accession>
<keyword evidence="3" id="KW-1185">Reference proteome</keyword>
<feature type="region of interest" description="Disordered" evidence="1">
    <location>
        <begin position="1"/>
        <end position="20"/>
    </location>
</feature>
<evidence type="ECO:0000313" key="2">
    <source>
        <dbReference type="EMBL" id="OQN96092.1"/>
    </source>
</evidence>
<gene>
    <name evidence="2" type="ORF">B0A48_18338</name>
</gene>
<protein>
    <recommendedName>
        <fullName evidence="4">C2H2-type domain-containing protein</fullName>
    </recommendedName>
</protein>
<reference evidence="3" key="1">
    <citation type="submission" date="2017-03" db="EMBL/GenBank/DDBJ databases">
        <title>Genomes of endolithic fungi from Antarctica.</title>
        <authorList>
            <person name="Coleine C."/>
            <person name="Masonjones S."/>
            <person name="Stajich J.E."/>
        </authorList>
    </citation>
    <scope>NUCLEOTIDE SEQUENCE [LARGE SCALE GENOMIC DNA]</scope>
    <source>
        <strain evidence="3">CCFEE 5527</strain>
    </source>
</reference>
<dbReference type="Proteomes" id="UP000192596">
    <property type="component" value="Unassembled WGS sequence"/>
</dbReference>
<evidence type="ECO:0000313" key="3">
    <source>
        <dbReference type="Proteomes" id="UP000192596"/>
    </source>
</evidence>
<feature type="compositionally biased region" description="Basic and acidic residues" evidence="1">
    <location>
        <begin position="1"/>
        <end position="11"/>
    </location>
</feature>
<dbReference type="InParanoid" id="A0A1V8SAD4"/>
<name>A0A1V8SAD4_9PEZI</name>